<organism evidence="12 13">
    <name type="scientific">Candidatus Protoclostridium stercorigallinarum</name>
    <dbReference type="NCBI Taxonomy" id="2838741"/>
    <lineage>
        <taxon>Bacteria</taxon>
        <taxon>Bacillati</taxon>
        <taxon>Bacillota</taxon>
        <taxon>Clostridia</taxon>
        <taxon>Candidatus Protoclostridium</taxon>
    </lineage>
</organism>
<dbReference type="EMBL" id="DXHS01000088">
    <property type="protein sequence ID" value="HIW02794.1"/>
    <property type="molecule type" value="Genomic_DNA"/>
</dbReference>
<name>A0A9D1TRT8_9FIRM</name>
<evidence type="ECO:0000256" key="10">
    <source>
        <dbReference type="PIRSR" id="PIRSR000460-1"/>
    </source>
</evidence>
<dbReference type="GO" id="GO:0030170">
    <property type="term" value="F:pyridoxal phosphate binding"/>
    <property type="evidence" value="ECO:0007669"/>
    <property type="project" value="InterPro"/>
</dbReference>
<evidence type="ECO:0000313" key="13">
    <source>
        <dbReference type="Proteomes" id="UP000823990"/>
    </source>
</evidence>
<dbReference type="PIRSF" id="PIRSF000460">
    <property type="entry name" value="Pprylas_GlgP"/>
    <property type="match status" value="1"/>
</dbReference>
<accession>A0A9D1TRT8</accession>
<comment type="cofactor">
    <cofactor evidence="2 11">
        <name>pyridoxal 5'-phosphate</name>
        <dbReference type="ChEBI" id="CHEBI:597326"/>
    </cofactor>
</comment>
<keyword evidence="7 10" id="KW-0663">Pyridoxal phosphate</keyword>
<evidence type="ECO:0000256" key="9">
    <source>
        <dbReference type="ARBA" id="ARBA00025174"/>
    </source>
</evidence>
<proteinExistence type="inferred from homology"/>
<dbReference type="GO" id="GO:0005980">
    <property type="term" value="P:glycogen catabolic process"/>
    <property type="evidence" value="ECO:0007669"/>
    <property type="project" value="TreeGrafter"/>
</dbReference>
<evidence type="ECO:0000256" key="5">
    <source>
        <dbReference type="ARBA" id="ARBA00022676"/>
    </source>
</evidence>
<feature type="modified residue" description="N6-(pyridoxal phosphate)lysine" evidence="10">
    <location>
        <position position="619"/>
    </location>
</feature>
<comment type="caution">
    <text evidence="12">The sequence shown here is derived from an EMBL/GenBank/DDBJ whole genome shotgun (WGS) entry which is preliminary data.</text>
</comment>
<dbReference type="Proteomes" id="UP000823990">
    <property type="component" value="Unassembled WGS sequence"/>
</dbReference>
<dbReference type="NCBIfam" id="TIGR02093">
    <property type="entry name" value="P_ylase"/>
    <property type="match status" value="1"/>
</dbReference>
<dbReference type="FunFam" id="3.40.50.2000:FF:000005">
    <property type="entry name" value="Alpha-1,4 glucan phosphorylase"/>
    <property type="match status" value="1"/>
</dbReference>
<evidence type="ECO:0000256" key="4">
    <source>
        <dbReference type="ARBA" id="ARBA00022600"/>
    </source>
</evidence>
<dbReference type="Pfam" id="PF00343">
    <property type="entry name" value="Phosphorylase"/>
    <property type="match status" value="1"/>
</dbReference>
<evidence type="ECO:0000256" key="1">
    <source>
        <dbReference type="ARBA" id="ARBA00001275"/>
    </source>
</evidence>
<reference evidence="12" key="1">
    <citation type="journal article" date="2021" name="PeerJ">
        <title>Extensive microbial diversity within the chicken gut microbiome revealed by metagenomics and culture.</title>
        <authorList>
            <person name="Gilroy R."/>
            <person name="Ravi A."/>
            <person name="Getino M."/>
            <person name="Pursley I."/>
            <person name="Horton D.L."/>
            <person name="Alikhan N.F."/>
            <person name="Baker D."/>
            <person name="Gharbi K."/>
            <person name="Hall N."/>
            <person name="Watson M."/>
            <person name="Adriaenssens E.M."/>
            <person name="Foster-Nyarko E."/>
            <person name="Jarju S."/>
            <person name="Secka A."/>
            <person name="Antonio M."/>
            <person name="Oren A."/>
            <person name="Chaudhuri R.R."/>
            <person name="La Ragione R."/>
            <person name="Hildebrand F."/>
            <person name="Pallen M.J."/>
        </authorList>
    </citation>
    <scope>NUCLEOTIDE SEQUENCE</scope>
    <source>
        <strain evidence="12">12435</strain>
    </source>
</reference>
<reference evidence="12" key="2">
    <citation type="submission" date="2021-04" db="EMBL/GenBank/DDBJ databases">
        <authorList>
            <person name="Gilroy R."/>
        </authorList>
    </citation>
    <scope>NUCLEOTIDE SEQUENCE</scope>
    <source>
        <strain evidence="12">12435</strain>
    </source>
</reference>
<evidence type="ECO:0000256" key="6">
    <source>
        <dbReference type="ARBA" id="ARBA00022679"/>
    </source>
</evidence>
<dbReference type="PROSITE" id="PS00102">
    <property type="entry name" value="PHOSPHORYLASE"/>
    <property type="match status" value="1"/>
</dbReference>
<keyword evidence="8 11" id="KW-0119">Carbohydrate metabolism</keyword>
<dbReference type="GO" id="GO:0008184">
    <property type="term" value="F:glycogen phosphorylase activity"/>
    <property type="evidence" value="ECO:0007669"/>
    <property type="project" value="InterPro"/>
</dbReference>
<dbReference type="InterPro" id="IPR035090">
    <property type="entry name" value="Pyridoxal_P_attach_site"/>
</dbReference>
<evidence type="ECO:0000256" key="2">
    <source>
        <dbReference type="ARBA" id="ARBA00001933"/>
    </source>
</evidence>
<dbReference type="EC" id="2.4.1.1" evidence="11"/>
<comment type="function">
    <text evidence="11">Allosteric enzyme that catalyzes the rate-limiting step in glycogen catabolism, the phosphorolytic cleavage of glycogen to produce glucose-1-phosphate, and plays a central role in maintaining cellular and organismal glucose homeostasis.</text>
</comment>
<keyword evidence="6 11" id="KW-0808">Transferase</keyword>
<sequence length="765" mass="87689">MEDILSYDYATTVEKASTVQLYNALSKAVMREINPVWLKTDENQSKKKRAFYLSAEYLVGRSIFANLLNLGQLGEVEKILGQRGVDIRSFEDIPDSALGNGGLGRLAACYLESAATENIPLNGYGIRYKYGLFKQLFVNGFQVERVDDWTTCGDPWSIRRENETQIVSFADMKVKAVPYDFPIIGYGGKTINTLRLWQSEPINKLDYIEFNNMHYANALAEKNAAEIISYVLYPNDERVEGKTLRLRQQYFFVSASIKDIIKNYKKKHGNDFREFGKLCAVQLNDTHPVVAIPELILCLEHEGLPFEEAFAIAHETFAFTNHTIMGEALEKWDIDLFKRILPEVYAVIEEIQGKLNFELSAMRVPDTWNYNILDNGRIHMARLAIYVAHSTNGVAAVHTEILKRDVFKNWYAMYPDRFLSITNGITPRRWLRLCNENLCSLIESRIGNGYVTDLTQLKGIAQYAKDPEFIKQFKQVKYENKKRLAEYILKREGVELDPNFCFDIQVKRMHEYKRQLLNALSIIYFYFEIKEGRMPDFKPTAFIFGAKAAPGYYHAKAIMKFINCIADMVNRDPDVSDKMKVVFVTNYNVSYAEYIVSAADISEQISLAGMEASGTGNMKFMLNGTVTLGTMDGANIEIAQEAGNDNEYIFGATVEEVKEKRPGYHPWEYYDNDPVIHRIMDTLVDGTFNDNGTGMLHSIFDKLRGEDTYMSLYDFKDYVRVKKIANADYGTDEFYTKSILNMANAGKFSSDRAIMQYAKEIWHVK</sequence>
<evidence type="ECO:0000256" key="7">
    <source>
        <dbReference type="ARBA" id="ARBA00022898"/>
    </source>
</evidence>
<dbReference type="InterPro" id="IPR000811">
    <property type="entry name" value="Glyco_trans_35"/>
</dbReference>
<keyword evidence="4" id="KW-0321">Glycogen metabolism</keyword>
<dbReference type="GO" id="GO:0005737">
    <property type="term" value="C:cytoplasm"/>
    <property type="evidence" value="ECO:0007669"/>
    <property type="project" value="TreeGrafter"/>
</dbReference>
<dbReference type="InterPro" id="IPR011833">
    <property type="entry name" value="Glycg_phsphrylas"/>
</dbReference>
<comment type="function">
    <text evidence="9">Phosphorylase is an important allosteric enzyme in carbohydrate metabolism. Enzymes from different sources differ in their regulatory mechanisms and in their natural substrates. However, all known phosphorylases share catalytic and structural properties.</text>
</comment>
<protein>
    <recommendedName>
        <fullName evidence="11">Alpha-1,4 glucan phosphorylase</fullName>
        <ecNumber evidence="11">2.4.1.1</ecNumber>
    </recommendedName>
</protein>
<evidence type="ECO:0000256" key="8">
    <source>
        <dbReference type="ARBA" id="ARBA00023277"/>
    </source>
</evidence>
<dbReference type="AlphaFoldDB" id="A0A9D1TRT8"/>
<dbReference type="Gene3D" id="3.40.50.2000">
    <property type="entry name" value="Glycogen Phosphorylase B"/>
    <property type="match status" value="2"/>
</dbReference>
<dbReference type="CDD" id="cd04300">
    <property type="entry name" value="GT35_Glycogen_Phosphorylase"/>
    <property type="match status" value="1"/>
</dbReference>
<evidence type="ECO:0000256" key="11">
    <source>
        <dbReference type="RuleBase" id="RU000587"/>
    </source>
</evidence>
<evidence type="ECO:0000313" key="12">
    <source>
        <dbReference type="EMBL" id="HIW02794.1"/>
    </source>
</evidence>
<dbReference type="PANTHER" id="PTHR11468:SF3">
    <property type="entry name" value="GLYCOGEN PHOSPHORYLASE, LIVER FORM"/>
    <property type="match status" value="1"/>
</dbReference>
<evidence type="ECO:0000256" key="3">
    <source>
        <dbReference type="ARBA" id="ARBA00006047"/>
    </source>
</evidence>
<dbReference type="SUPFAM" id="SSF53756">
    <property type="entry name" value="UDP-Glycosyltransferase/glycogen phosphorylase"/>
    <property type="match status" value="1"/>
</dbReference>
<dbReference type="FunFam" id="3.40.50.2000:FF:000807">
    <property type="entry name" value="Alpha-glucan phosphorylase 2, cytosolic"/>
    <property type="match status" value="1"/>
</dbReference>
<keyword evidence="5 11" id="KW-0328">Glycosyltransferase</keyword>
<comment type="catalytic activity">
    <reaction evidence="1 11">
        <text>[(1-&gt;4)-alpha-D-glucosyl](n) + phosphate = [(1-&gt;4)-alpha-D-glucosyl](n-1) + alpha-D-glucose 1-phosphate</text>
        <dbReference type="Rhea" id="RHEA:41732"/>
        <dbReference type="Rhea" id="RHEA-COMP:9584"/>
        <dbReference type="Rhea" id="RHEA-COMP:9586"/>
        <dbReference type="ChEBI" id="CHEBI:15444"/>
        <dbReference type="ChEBI" id="CHEBI:43474"/>
        <dbReference type="ChEBI" id="CHEBI:58601"/>
        <dbReference type="EC" id="2.4.1.1"/>
    </reaction>
</comment>
<dbReference type="PANTHER" id="PTHR11468">
    <property type="entry name" value="GLYCOGEN PHOSPHORYLASE"/>
    <property type="match status" value="1"/>
</dbReference>
<gene>
    <name evidence="12" type="ORF">H9892_05590</name>
</gene>
<comment type="similarity">
    <text evidence="3 11">Belongs to the glycogen phosphorylase family.</text>
</comment>